<reference evidence="2 3" key="1">
    <citation type="submission" date="2020-05" db="EMBL/GenBank/DDBJ databases">
        <title>Complete genome sequence of of a novel Thermoleptolyngbya strain isolated from hot springs of Ganzi, Sichuan China.</title>
        <authorList>
            <person name="Tang J."/>
            <person name="Daroch M."/>
            <person name="Li L."/>
            <person name="Waleron K."/>
            <person name="Waleron M."/>
            <person name="Waleron M."/>
        </authorList>
    </citation>
    <scope>NUCLEOTIDE SEQUENCE [LARGE SCALE GENOMIC DNA]</scope>
    <source>
        <strain evidence="2 3">PKUAC-SCTA183</strain>
    </source>
</reference>
<organism evidence="2 3">
    <name type="scientific">Thermoleptolyngbya sichuanensis A183</name>
    <dbReference type="NCBI Taxonomy" id="2737172"/>
    <lineage>
        <taxon>Bacteria</taxon>
        <taxon>Bacillati</taxon>
        <taxon>Cyanobacteriota</taxon>
        <taxon>Cyanophyceae</taxon>
        <taxon>Oculatellales</taxon>
        <taxon>Oculatellaceae</taxon>
        <taxon>Thermoleptolyngbya</taxon>
        <taxon>Thermoleptolyngbya sichuanensis</taxon>
    </lineage>
</organism>
<feature type="transmembrane region" description="Helical" evidence="1">
    <location>
        <begin position="21"/>
        <end position="44"/>
    </location>
</feature>
<dbReference type="RefSeq" id="WP_172354100.1">
    <property type="nucleotide sequence ID" value="NZ_CP053661.1"/>
</dbReference>
<evidence type="ECO:0000313" key="2">
    <source>
        <dbReference type="EMBL" id="QKD81707.1"/>
    </source>
</evidence>
<name>A0A6M8BAD6_9CYAN</name>
<keyword evidence="3" id="KW-1185">Reference proteome</keyword>
<dbReference type="EMBL" id="CP053661">
    <property type="protein sequence ID" value="QKD81707.1"/>
    <property type="molecule type" value="Genomic_DNA"/>
</dbReference>
<accession>A0A6M8BAD6</accession>
<keyword evidence="1" id="KW-0472">Membrane</keyword>
<evidence type="ECO:0000313" key="3">
    <source>
        <dbReference type="Proteomes" id="UP000505210"/>
    </source>
</evidence>
<protein>
    <submittedName>
        <fullName evidence="2">Uncharacterized protein</fullName>
    </submittedName>
</protein>
<proteinExistence type="predicted"/>
<gene>
    <name evidence="2" type="ORF">HPC62_05435</name>
</gene>
<dbReference type="AlphaFoldDB" id="A0A6M8BAD6"/>
<dbReference type="Proteomes" id="UP000505210">
    <property type="component" value="Chromosome"/>
</dbReference>
<keyword evidence="1" id="KW-1133">Transmembrane helix</keyword>
<keyword evidence="1" id="KW-0812">Transmembrane</keyword>
<sequence>MEPDLGRSRHKGYLHLMHPGSASLSVFLVDFLVDFLVGGSPVWVNLVQMD</sequence>
<evidence type="ECO:0000256" key="1">
    <source>
        <dbReference type="SAM" id="Phobius"/>
    </source>
</evidence>
<dbReference type="KEGG" id="theu:HPC62_05435"/>